<dbReference type="EMBL" id="LS974617">
    <property type="protein sequence ID" value="CAG7887295.1"/>
    <property type="molecule type" value="Genomic_DNA"/>
</dbReference>
<accession>A0A8D9GUM4</accession>
<feature type="non-terminal residue" evidence="1">
    <location>
        <position position="1"/>
    </location>
</feature>
<dbReference type="Proteomes" id="UP000694005">
    <property type="component" value="Chromosome A01"/>
</dbReference>
<dbReference type="Gramene" id="A01p13710.2_BraZ1">
    <property type="protein sequence ID" value="A01p13710.2_BraZ1.CDS.1"/>
    <property type="gene ID" value="A01g13710.2_BraZ1"/>
</dbReference>
<organism evidence="1 2">
    <name type="scientific">Brassica campestris</name>
    <name type="common">Field mustard</name>
    <dbReference type="NCBI Taxonomy" id="3711"/>
    <lineage>
        <taxon>Eukaryota</taxon>
        <taxon>Viridiplantae</taxon>
        <taxon>Streptophyta</taxon>
        <taxon>Embryophyta</taxon>
        <taxon>Tracheophyta</taxon>
        <taxon>Spermatophyta</taxon>
        <taxon>Magnoliopsida</taxon>
        <taxon>eudicotyledons</taxon>
        <taxon>Gunneridae</taxon>
        <taxon>Pentapetalae</taxon>
        <taxon>rosids</taxon>
        <taxon>malvids</taxon>
        <taxon>Brassicales</taxon>
        <taxon>Brassicaceae</taxon>
        <taxon>Brassiceae</taxon>
        <taxon>Brassica</taxon>
    </lineage>
</organism>
<name>A0A8D9GUM4_BRACM</name>
<evidence type="ECO:0000313" key="2">
    <source>
        <dbReference type="Proteomes" id="UP000694005"/>
    </source>
</evidence>
<dbReference type="AlphaFoldDB" id="A0A8D9GUM4"/>
<sequence>YKSEEKCRFKTFVIFLETFLVDQTLGSFPGNLLFVNEQLCVLWVRTYEYSLF</sequence>
<evidence type="ECO:0000313" key="1">
    <source>
        <dbReference type="EMBL" id="CAG7887295.1"/>
    </source>
</evidence>
<proteinExistence type="predicted"/>
<reference evidence="1 2" key="1">
    <citation type="submission" date="2021-07" db="EMBL/GenBank/DDBJ databases">
        <authorList>
            <consortium name="Genoscope - CEA"/>
            <person name="William W."/>
        </authorList>
    </citation>
    <scope>NUCLEOTIDE SEQUENCE [LARGE SCALE GENOMIC DNA]</scope>
</reference>
<protein>
    <submittedName>
        <fullName evidence="1">Uncharacterized protein</fullName>
    </submittedName>
</protein>
<gene>
    <name evidence="1" type="ORF">BRAPAZ1V2_A01P13710.2</name>
</gene>